<comment type="caution">
    <text evidence="1">The sequence shown here is derived from an EMBL/GenBank/DDBJ whole genome shotgun (WGS) entry which is preliminary data.</text>
</comment>
<protein>
    <recommendedName>
        <fullName evidence="3">Homeodomain-like domain-containing protein</fullName>
    </recommendedName>
</protein>
<gene>
    <name evidence="1" type="ORF">EV190_104207</name>
</gene>
<dbReference type="Proteomes" id="UP000295281">
    <property type="component" value="Unassembled WGS sequence"/>
</dbReference>
<reference evidence="1 2" key="1">
    <citation type="submission" date="2019-03" db="EMBL/GenBank/DDBJ databases">
        <title>Genomic Encyclopedia of Type Strains, Phase IV (KMG-IV): sequencing the most valuable type-strain genomes for metagenomic binning, comparative biology and taxonomic classification.</title>
        <authorList>
            <person name="Goeker M."/>
        </authorList>
    </citation>
    <scope>NUCLEOTIDE SEQUENCE [LARGE SCALE GENOMIC DNA]</scope>
    <source>
        <strain evidence="1 2">DSM 46770</strain>
    </source>
</reference>
<dbReference type="AlphaFoldDB" id="A0A4R6V537"/>
<dbReference type="RefSeq" id="WP_133740927.1">
    <property type="nucleotide sequence ID" value="NZ_SNYN01000004.1"/>
</dbReference>
<evidence type="ECO:0008006" key="3">
    <source>
        <dbReference type="Google" id="ProtNLM"/>
    </source>
</evidence>
<sequence>MEPERISTLAEAAGGESPLAALDATARLRAELERVEAVQVRRARVQGATWAEIAAALGVSKQAAHKKYGGRRRED</sequence>
<accession>A0A4R6V537</accession>
<keyword evidence="2" id="KW-1185">Reference proteome</keyword>
<dbReference type="EMBL" id="SNYN01000004">
    <property type="protein sequence ID" value="TDQ53417.1"/>
    <property type="molecule type" value="Genomic_DNA"/>
</dbReference>
<organism evidence="1 2">
    <name type="scientific">Actinorugispora endophytica</name>
    <dbReference type="NCBI Taxonomy" id="1605990"/>
    <lineage>
        <taxon>Bacteria</taxon>
        <taxon>Bacillati</taxon>
        <taxon>Actinomycetota</taxon>
        <taxon>Actinomycetes</taxon>
        <taxon>Streptosporangiales</taxon>
        <taxon>Nocardiopsidaceae</taxon>
        <taxon>Actinorugispora</taxon>
    </lineage>
</organism>
<evidence type="ECO:0000313" key="2">
    <source>
        <dbReference type="Proteomes" id="UP000295281"/>
    </source>
</evidence>
<evidence type="ECO:0000313" key="1">
    <source>
        <dbReference type="EMBL" id="TDQ53417.1"/>
    </source>
</evidence>
<name>A0A4R6V537_9ACTN</name>
<proteinExistence type="predicted"/>